<keyword evidence="3" id="KW-1015">Disulfide bond</keyword>
<dbReference type="Gene3D" id="2.60.40.10">
    <property type="entry name" value="Immunoglobulins"/>
    <property type="match status" value="3"/>
</dbReference>
<feature type="chain" id="PRO_5046177695" description="Ig-like domain-containing protein" evidence="7">
    <location>
        <begin position="24"/>
        <end position="600"/>
    </location>
</feature>
<evidence type="ECO:0000256" key="1">
    <source>
        <dbReference type="ARBA" id="ARBA00022729"/>
    </source>
</evidence>
<dbReference type="EMBL" id="CAXLJM020000022">
    <property type="protein sequence ID" value="CAL8088383.1"/>
    <property type="molecule type" value="Genomic_DNA"/>
</dbReference>
<evidence type="ECO:0000256" key="4">
    <source>
        <dbReference type="ARBA" id="ARBA00023319"/>
    </source>
</evidence>
<feature type="transmembrane region" description="Helical" evidence="6">
    <location>
        <begin position="565"/>
        <end position="588"/>
    </location>
</feature>
<comment type="caution">
    <text evidence="9">The sequence shown here is derived from an EMBL/GenBank/DDBJ whole genome shotgun (WGS) entry which is preliminary data.</text>
</comment>
<feature type="domain" description="Ig-like" evidence="8">
    <location>
        <begin position="234"/>
        <end position="329"/>
    </location>
</feature>
<feature type="compositionally biased region" description="Low complexity" evidence="5">
    <location>
        <begin position="418"/>
        <end position="442"/>
    </location>
</feature>
<keyword evidence="6" id="KW-0812">Transmembrane</keyword>
<dbReference type="SUPFAM" id="SSF48726">
    <property type="entry name" value="Immunoglobulin"/>
    <property type="match status" value="3"/>
</dbReference>
<protein>
    <recommendedName>
        <fullName evidence="8">Ig-like domain-containing protein</fullName>
    </recommendedName>
</protein>
<dbReference type="InterPro" id="IPR051170">
    <property type="entry name" value="Neural/epithelial_adhesion"/>
</dbReference>
<reference evidence="9 10" key="1">
    <citation type="submission" date="2024-08" db="EMBL/GenBank/DDBJ databases">
        <authorList>
            <person name="Cucini C."/>
            <person name="Frati F."/>
        </authorList>
    </citation>
    <scope>NUCLEOTIDE SEQUENCE [LARGE SCALE GENOMIC DNA]</scope>
</reference>
<evidence type="ECO:0000256" key="6">
    <source>
        <dbReference type="SAM" id="Phobius"/>
    </source>
</evidence>
<keyword evidence="2" id="KW-0677">Repeat</keyword>
<dbReference type="InterPro" id="IPR013106">
    <property type="entry name" value="Ig_V-set"/>
</dbReference>
<keyword evidence="6" id="KW-1133">Transmembrane helix</keyword>
<dbReference type="Proteomes" id="UP001642540">
    <property type="component" value="Unassembled WGS sequence"/>
</dbReference>
<dbReference type="PANTHER" id="PTHR12231:SF255">
    <property type="entry name" value="DPR-INTERACTING PROTEIN ALPHA, ISOFORM A"/>
    <property type="match status" value="1"/>
</dbReference>
<sequence length="600" mass="65330">MLSNLPTLLFFAILAIGNHPSDGGPVSGTDFQPEFAEPLENLTVAIGRDATFTCIVRGLGGYRVGWVRADSKAIQAIHTHVITHNPRVFVSHSDHTMWHLTIKGVKPEDRGTYMCQINTDPMISQVAVLEVVIPPEFIPEDTSGDIMAPEGSTVKLTCKARGHPTPSIKWRREDGQNITLKSQGSKTQVTVHEGEVLKLQKISRADMGTYLCIASNSVPPSISKRITVSVHFHPVIHVPNQLVGAPVNTDVTLECNVEAYPRSIHFWVKDQGSAMIISGDRYEVQELTKSMFEVKMVLIIRKFRKTDAGSYHCIAKNSLGDVDSVVKLHELKVGKDSDNDHSDRSGAADGRQMDYSDEEDGLDERGGYYEFGERDSDHDTATLSRSGNNNNNRNRHTYVTNVNRKSVVVGAGGGGGTTTLDQSGGSSSSTNGGGSSHNNNNSHGRKHNNYTPGGERERNNGSNNGGVGGGRGKGNNNEFRTRHTKKPYGSSGGGSGGGGKNWDNSMSPGNNVYQTPMVPYPDGSSTTGNSAARLLHTKRTNTYHHSKYYDNSIMYQLCVGLLSQIFNYVMGLPFVPLFCTILALSFLLDSRNNLFLFVGV</sequence>
<keyword evidence="1 7" id="KW-0732">Signal</keyword>
<evidence type="ECO:0000256" key="3">
    <source>
        <dbReference type="ARBA" id="ARBA00023157"/>
    </source>
</evidence>
<evidence type="ECO:0000313" key="10">
    <source>
        <dbReference type="Proteomes" id="UP001642540"/>
    </source>
</evidence>
<feature type="compositionally biased region" description="Low complexity" evidence="5">
    <location>
        <begin position="388"/>
        <end position="404"/>
    </location>
</feature>
<keyword evidence="4" id="KW-0393">Immunoglobulin domain</keyword>
<evidence type="ECO:0000256" key="7">
    <source>
        <dbReference type="SAM" id="SignalP"/>
    </source>
</evidence>
<dbReference type="InterPro" id="IPR036179">
    <property type="entry name" value="Ig-like_dom_sf"/>
</dbReference>
<feature type="compositionally biased region" description="Polar residues" evidence="5">
    <location>
        <begin position="502"/>
        <end position="514"/>
    </location>
</feature>
<keyword evidence="10" id="KW-1185">Reference proteome</keyword>
<feature type="compositionally biased region" description="Basic and acidic residues" evidence="5">
    <location>
        <begin position="363"/>
        <end position="380"/>
    </location>
</feature>
<organism evidence="9 10">
    <name type="scientific">Orchesella dallaii</name>
    <dbReference type="NCBI Taxonomy" id="48710"/>
    <lineage>
        <taxon>Eukaryota</taxon>
        <taxon>Metazoa</taxon>
        <taxon>Ecdysozoa</taxon>
        <taxon>Arthropoda</taxon>
        <taxon>Hexapoda</taxon>
        <taxon>Collembola</taxon>
        <taxon>Entomobryomorpha</taxon>
        <taxon>Entomobryoidea</taxon>
        <taxon>Orchesellidae</taxon>
        <taxon>Orchesellinae</taxon>
        <taxon>Orchesella</taxon>
    </lineage>
</organism>
<evidence type="ECO:0000256" key="2">
    <source>
        <dbReference type="ARBA" id="ARBA00022737"/>
    </source>
</evidence>
<dbReference type="Pfam" id="PF13927">
    <property type="entry name" value="Ig_3"/>
    <property type="match status" value="2"/>
</dbReference>
<keyword evidence="6" id="KW-0472">Membrane</keyword>
<feature type="compositionally biased region" description="Gly residues" evidence="5">
    <location>
        <begin position="463"/>
        <end position="473"/>
    </location>
</feature>
<feature type="compositionally biased region" description="Gly residues" evidence="5">
    <location>
        <begin position="490"/>
        <end position="500"/>
    </location>
</feature>
<feature type="domain" description="Ig-like" evidence="8">
    <location>
        <begin position="33"/>
        <end position="130"/>
    </location>
</feature>
<accession>A0ABP1Q419</accession>
<dbReference type="CDD" id="cd00099">
    <property type="entry name" value="IgV"/>
    <property type="match status" value="1"/>
</dbReference>
<evidence type="ECO:0000313" key="9">
    <source>
        <dbReference type="EMBL" id="CAL8088383.1"/>
    </source>
</evidence>
<name>A0ABP1Q419_9HEXA</name>
<dbReference type="InterPro" id="IPR013783">
    <property type="entry name" value="Ig-like_fold"/>
</dbReference>
<dbReference type="SMART" id="SM00409">
    <property type="entry name" value="IG"/>
    <property type="match status" value="3"/>
</dbReference>
<dbReference type="SMART" id="SM00408">
    <property type="entry name" value="IGc2"/>
    <property type="match status" value="3"/>
</dbReference>
<dbReference type="Pfam" id="PF07679">
    <property type="entry name" value="I-set"/>
    <property type="match status" value="1"/>
</dbReference>
<proteinExistence type="predicted"/>
<feature type="compositionally biased region" description="Basic and acidic residues" evidence="5">
    <location>
        <begin position="333"/>
        <end position="354"/>
    </location>
</feature>
<gene>
    <name evidence="9" type="ORF">ODALV1_LOCUS7038</name>
</gene>
<dbReference type="InterPro" id="IPR003599">
    <property type="entry name" value="Ig_sub"/>
</dbReference>
<evidence type="ECO:0000259" key="8">
    <source>
        <dbReference type="PROSITE" id="PS50835"/>
    </source>
</evidence>
<feature type="region of interest" description="Disordered" evidence="5">
    <location>
        <begin position="333"/>
        <end position="529"/>
    </location>
</feature>
<dbReference type="SMART" id="SM00406">
    <property type="entry name" value="IGv"/>
    <property type="match status" value="2"/>
</dbReference>
<dbReference type="InterPro" id="IPR007110">
    <property type="entry name" value="Ig-like_dom"/>
</dbReference>
<dbReference type="InterPro" id="IPR003598">
    <property type="entry name" value="Ig_sub2"/>
</dbReference>
<dbReference type="InterPro" id="IPR013098">
    <property type="entry name" value="Ig_I-set"/>
</dbReference>
<feature type="domain" description="Ig-like" evidence="8">
    <location>
        <begin position="135"/>
        <end position="229"/>
    </location>
</feature>
<evidence type="ECO:0000256" key="5">
    <source>
        <dbReference type="SAM" id="MobiDB-lite"/>
    </source>
</evidence>
<dbReference type="PANTHER" id="PTHR12231">
    <property type="entry name" value="CTX-RELATED TYPE I TRANSMEMBRANE PROTEIN"/>
    <property type="match status" value="1"/>
</dbReference>
<dbReference type="PROSITE" id="PS50835">
    <property type="entry name" value="IG_LIKE"/>
    <property type="match status" value="3"/>
</dbReference>
<feature type="signal peptide" evidence="7">
    <location>
        <begin position="1"/>
        <end position="23"/>
    </location>
</feature>